<keyword evidence="12" id="KW-1185">Reference proteome</keyword>
<sequence length="296" mass="30635">MLAAVARLVADRAPRPALVAEAIGAALGAAECELVVDGVTHRWGAESTGAWSRARLDEHAELRVRPARRLGAVADALGPVPDLVRLALSVDELRRAGTEAAAELADTRWRAAAEMDTERRRVERDLHDGTQHHLVALRLAVALAEHDPASADLGPRLDAAEATLVRTAAGVLPEPLADGLAAALGAELGTHTDVRLDLAADLPRYPAPVETAVYFVCLEAVGNAHKHAVGASIDVRLRGSAAGLSFSVSDNGPGFEPTATGTGLANLTTRLTPLGGTLRVDSALGTGTTVEGFVPG</sequence>
<keyword evidence="4" id="KW-0808">Transferase</keyword>
<feature type="domain" description="Signal transduction histidine kinase subgroup 3 dimerisation and phosphoacceptor" evidence="10">
    <location>
        <begin position="118"/>
        <end position="165"/>
    </location>
</feature>
<dbReference type="EC" id="2.7.13.3" evidence="2"/>
<keyword evidence="6 11" id="KW-0418">Kinase</keyword>
<feature type="domain" description="Histidine kinase/HSP90-like ATPase" evidence="9">
    <location>
        <begin position="210"/>
        <end position="293"/>
    </location>
</feature>
<organism evidence="11 12">
    <name type="scientific">Actinokineospora auranticolor</name>
    <dbReference type="NCBI Taxonomy" id="155976"/>
    <lineage>
        <taxon>Bacteria</taxon>
        <taxon>Bacillati</taxon>
        <taxon>Actinomycetota</taxon>
        <taxon>Actinomycetes</taxon>
        <taxon>Pseudonocardiales</taxon>
        <taxon>Pseudonocardiaceae</taxon>
        <taxon>Actinokineospora</taxon>
    </lineage>
</organism>
<keyword evidence="3" id="KW-0597">Phosphoprotein</keyword>
<dbReference type="InterPro" id="IPR011712">
    <property type="entry name" value="Sig_transdc_His_kin_sub3_dim/P"/>
</dbReference>
<dbReference type="Pfam" id="PF07730">
    <property type="entry name" value="HisKA_3"/>
    <property type="match status" value="1"/>
</dbReference>
<dbReference type="GO" id="GO:0005524">
    <property type="term" value="F:ATP binding"/>
    <property type="evidence" value="ECO:0007669"/>
    <property type="project" value="UniProtKB-KW"/>
</dbReference>
<evidence type="ECO:0000256" key="3">
    <source>
        <dbReference type="ARBA" id="ARBA00022553"/>
    </source>
</evidence>
<evidence type="ECO:0000259" key="10">
    <source>
        <dbReference type="Pfam" id="PF07730"/>
    </source>
</evidence>
<comment type="catalytic activity">
    <reaction evidence="1">
        <text>ATP + protein L-histidine = ADP + protein N-phospho-L-histidine.</text>
        <dbReference type="EC" id="2.7.13.3"/>
    </reaction>
</comment>
<dbReference type="Gene3D" id="3.30.565.10">
    <property type="entry name" value="Histidine kinase-like ATPase, C-terminal domain"/>
    <property type="match status" value="1"/>
</dbReference>
<dbReference type="SUPFAM" id="SSF55874">
    <property type="entry name" value="ATPase domain of HSP90 chaperone/DNA topoisomerase II/histidine kinase"/>
    <property type="match status" value="1"/>
</dbReference>
<evidence type="ECO:0000313" key="12">
    <source>
        <dbReference type="Proteomes" id="UP000239203"/>
    </source>
</evidence>
<proteinExistence type="predicted"/>
<dbReference type="GO" id="GO:0046983">
    <property type="term" value="F:protein dimerization activity"/>
    <property type="evidence" value="ECO:0007669"/>
    <property type="project" value="InterPro"/>
</dbReference>
<dbReference type="PANTHER" id="PTHR24421">
    <property type="entry name" value="NITRATE/NITRITE SENSOR PROTEIN NARX-RELATED"/>
    <property type="match status" value="1"/>
</dbReference>
<evidence type="ECO:0000256" key="1">
    <source>
        <dbReference type="ARBA" id="ARBA00000085"/>
    </source>
</evidence>
<dbReference type="GO" id="GO:0000155">
    <property type="term" value="F:phosphorelay sensor kinase activity"/>
    <property type="evidence" value="ECO:0007669"/>
    <property type="project" value="InterPro"/>
</dbReference>
<protein>
    <recommendedName>
        <fullName evidence="2">histidine kinase</fullName>
        <ecNumber evidence="2">2.7.13.3</ecNumber>
    </recommendedName>
</protein>
<accession>A0A2S6H0J9</accession>
<keyword evidence="8" id="KW-0902">Two-component regulatory system</keyword>
<evidence type="ECO:0000256" key="7">
    <source>
        <dbReference type="ARBA" id="ARBA00022840"/>
    </source>
</evidence>
<dbReference type="InterPro" id="IPR003594">
    <property type="entry name" value="HATPase_dom"/>
</dbReference>
<evidence type="ECO:0000313" key="11">
    <source>
        <dbReference type="EMBL" id="PPK70937.1"/>
    </source>
</evidence>
<dbReference type="InterPro" id="IPR036890">
    <property type="entry name" value="HATPase_C_sf"/>
</dbReference>
<dbReference type="InterPro" id="IPR050482">
    <property type="entry name" value="Sensor_HK_TwoCompSys"/>
</dbReference>
<evidence type="ECO:0000256" key="5">
    <source>
        <dbReference type="ARBA" id="ARBA00022741"/>
    </source>
</evidence>
<dbReference type="AlphaFoldDB" id="A0A2S6H0J9"/>
<dbReference type="Proteomes" id="UP000239203">
    <property type="component" value="Unassembled WGS sequence"/>
</dbReference>
<evidence type="ECO:0000259" key="9">
    <source>
        <dbReference type="Pfam" id="PF02518"/>
    </source>
</evidence>
<keyword evidence="7" id="KW-0067">ATP-binding</keyword>
<evidence type="ECO:0000256" key="2">
    <source>
        <dbReference type="ARBA" id="ARBA00012438"/>
    </source>
</evidence>
<dbReference type="Pfam" id="PF02518">
    <property type="entry name" value="HATPase_c"/>
    <property type="match status" value="1"/>
</dbReference>
<evidence type="ECO:0000256" key="8">
    <source>
        <dbReference type="ARBA" id="ARBA00023012"/>
    </source>
</evidence>
<dbReference type="CDD" id="cd16917">
    <property type="entry name" value="HATPase_UhpB-NarQ-NarX-like"/>
    <property type="match status" value="1"/>
</dbReference>
<dbReference type="PANTHER" id="PTHR24421:SF10">
    <property type="entry name" value="NITRATE_NITRITE SENSOR PROTEIN NARQ"/>
    <property type="match status" value="1"/>
</dbReference>
<reference evidence="11 12" key="1">
    <citation type="submission" date="2018-02" db="EMBL/GenBank/DDBJ databases">
        <title>Genomic Encyclopedia of Archaeal and Bacterial Type Strains, Phase II (KMG-II): from individual species to whole genera.</title>
        <authorList>
            <person name="Goeker M."/>
        </authorList>
    </citation>
    <scope>NUCLEOTIDE SEQUENCE [LARGE SCALE GENOMIC DNA]</scope>
    <source>
        <strain evidence="11 12">YU 961-1</strain>
    </source>
</reference>
<dbReference type="EMBL" id="PTIX01000001">
    <property type="protein sequence ID" value="PPK70937.1"/>
    <property type="molecule type" value="Genomic_DNA"/>
</dbReference>
<name>A0A2S6H0J9_9PSEU</name>
<dbReference type="Gene3D" id="1.20.5.1930">
    <property type="match status" value="1"/>
</dbReference>
<comment type="caution">
    <text evidence="11">The sequence shown here is derived from an EMBL/GenBank/DDBJ whole genome shotgun (WGS) entry which is preliminary data.</text>
</comment>
<dbReference type="GO" id="GO:0016020">
    <property type="term" value="C:membrane"/>
    <property type="evidence" value="ECO:0007669"/>
    <property type="project" value="InterPro"/>
</dbReference>
<evidence type="ECO:0000256" key="6">
    <source>
        <dbReference type="ARBA" id="ARBA00022777"/>
    </source>
</evidence>
<gene>
    <name evidence="11" type="ORF">CLV40_101123</name>
</gene>
<keyword evidence="5" id="KW-0547">Nucleotide-binding</keyword>
<evidence type="ECO:0000256" key="4">
    <source>
        <dbReference type="ARBA" id="ARBA00022679"/>
    </source>
</evidence>